<dbReference type="EMBL" id="CAADRA010006924">
    <property type="protein sequence ID" value="VFT97346.1"/>
    <property type="molecule type" value="Genomic_DNA"/>
</dbReference>
<dbReference type="OrthoDB" id="77096at2759"/>
<keyword evidence="3" id="KW-1185">Reference proteome</keyword>
<dbReference type="InterPro" id="IPR036397">
    <property type="entry name" value="RNaseH_sf"/>
</dbReference>
<name>A0A485LG75_9STRA</name>
<dbReference type="GO" id="GO:0003676">
    <property type="term" value="F:nucleic acid binding"/>
    <property type="evidence" value="ECO:0007669"/>
    <property type="project" value="InterPro"/>
</dbReference>
<dbReference type="AlphaFoldDB" id="A0A485LG75"/>
<gene>
    <name evidence="2" type="primary">Aste57867_20666</name>
    <name evidence="1" type="ORF">As57867_020598</name>
    <name evidence="2" type="ORF">ASTE57867_20666</name>
</gene>
<protein>
    <submittedName>
        <fullName evidence="2">Aste57867_20666 protein</fullName>
    </submittedName>
</protein>
<dbReference type="PANTHER" id="PTHR47169">
    <property type="entry name" value="OS01G0541250 PROTEIN"/>
    <property type="match status" value="1"/>
</dbReference>
<reference evidence="1" key="2">
    <citation type="submission" date="2019-06" db="EMBL/GenBank/DDBJ databases">
        <title>Genomics analysis of Aphanomyces spp. identifies a new class of oomycete effector associated with host adaptation.</title>
        <authorList>
            <person name="Gaulin E."/>
        </authorList>
    </citation>
    <scope>NUCLEOTIDE SEQUENCE</scope>
    <source>
        <strain evidence="1">CBS 578.67</strain>
    </source>
</reference>
<accession>A0A485LG75</accession>
<sequence length="384" mass="42639">MVVIQHLQRYMKNGKLLRGAFARSAEDLGVSRRAIASAWYNFCANGTTTSNKAGRVGPEPRYSTLAIQELVRTVPAHQRSTMRDISVSTGVSLGTLSRHLKQGTFPATARILPPHALAGIAGYASAGEAGFPETVHFDNLCDVVHLDEKWFNADKDRRKMYLVPGEVSPVRSWKSKSRPRYDENRGTLFDGKIGMWPFATKTLAARTSRNRPAGTMVTKLVSVNAQVYRDFVLNKVIPAIKASFPSTNKRVILQQDNATPHRSVTDAELSSVSTDGWTFVMRRQPPNSPDLNVLDLGFFASIQSLQLRKVSRTVDEVIEYTLAAFDELSYEKLENVFLTFQAVMRLVLEHGGDNNFALSHLKKAAQRRAGMLMENVACPVSLLV</sequence>
<evidence type="ECO:0000313" key="1">
    <source>
        <dbReference type="EMBL" id="KAF0687607.1"/>
    </source>
</evidence>
<evidence type="ECO:0000313" key="2">
    <source>
        <dbReference type="EMBL" id="VFT97346.1"/>
    </source>
</evidence>
<dbReference type="Gene3D" id="3.30.420.10">
    <property type="entry name" value="Ribonuclease H-like superfamily/Ribonuclease H"/>
    <property type="match status" value="1"/>
</dbReference>
<dbReference type="PANTHER" id="PTHR47169:SF2">
    <property type="entry name" value="OS01G0541250 PROTEIN"/>
    <property type="match status" value="1"/>
</dbReference>
<evidence type="ECO:0000313" key="3">
    <source>
        <dbReference type="Proteomes" id="UP000332933"/>
    </source>
</evidence>
<dbReference type="Proteomes" id="UP000332933">
    <property type="component" value="Unassembled WGS sequence"/>
</dbReference>
<proteinExistence type="predicted"/>
<organism evidence="2 3">
    <name type="scientific">Aphanomyces stellatus</name>
    <dbReference type="NCBI Taxonomy" id="120398"/>
    <lineage>
        <taxon>Eukaryota</taxon>
        <taxon>Sar</taxon>
        <taxon>Stramenopiles</taxon>
        <taxon>Oomycota</taxon>
        <taxon>Saprolegniomycetes</taxon>
        <taxon>Saprolegniales</taxon>
        <taxon>Verrucalvaceae</taxon>
        <taxon>Aphanomyces</taxon>
    </lineage>
</organism>
<dbReference type="EMBL" id="VJMH01006898">
    <property type="protein sequence ID" value="KAF0687607.1"/>
    <property type="molecule type" value="Genomic_DNA"/>
</dbReference>
<reference evidence="2 3" key="1">
    <citation type="submission" date="2019-03" db="EMBL/GenBank/DDBJ databases">
        <authorList>
            <person name="Gaulin E."/>
            <person name="Dumas B."/>
        </authorList>
    </citation>
    <scope>NUCLEOTIDE SEQUENCE [LARGE SCALE GENOMIC DNA]</scope>
    <source>
        <strain evidence="2">CBS 568.67</strain>
    </source>
</reference>